<evidence type="ECO:0000256" key="1">
    <source>
        <dbReference type="ARBA" id="ARBA00022630"/>
    </source>
</evidence>
<dbReference type="Pfam" id="PF00941">
    <property type="entry name" value="FAD_binding_5"/>
    <property type="match status" value="1"/>
</dbReference>
<dbReference type="InterPro" id="IPR005107">
    <property type="entry name" value="CO_DH_flav_C"/>
</dbReference>
<dbReference type="Gene3D" id="3.30.465.10">
    <property type="match status" value="1"/>
</dbReference>
<keyword evidence="2" id="KW-0274">FAD</keyword>
<dbReference type="SUPFAM" id="SSF55447">
    <property type="entry name" value="CO dehydrogenase flavoprotein C-terminal domain-like"/>
    <property type="match status" value="1"/>
</dbReference>
<proteinExistence type="predicted"/>
<evidence type="ECO:0000259" key="4">
    <source>
        <dbReference type="PROSITE" id="PS51387"/>
    </source>
</evidence>
<protein>
    <submittedName>
        <fullName evidence="5">Xanthine dehydrogenase family protein subunit M</fullName>
    </submittedName>
</protein>
<name>A0ABU8S4G1_9SPHN</name>
<accession>A0ABU8S4G1</accession>
<keyword evidence="1" id="KW-0285">Flavoprotein</keyword>
<dbReference type="InterPro" id="IPR036683">
    <property type="entry name" value="CO_DH_flav_C_dom_sf"/>
</dbReference>
<dbReference type="InterPro" id="IPR002346">
    <property type="entry name" value="Mopterin_DH_FAD-bd"/>
</dbReference>
<sequence>MTMTYHQPRSREEAAALLAADPSARILAGGTDLIVQMRSGRVAPGAVIDIKRISAMQAVQGHDEGFTIGAAMPCTGLKQSQHLAAAWPGVVEAANLIGSVQVRNRATMAGNLCNASPAADAVPALIAAGATALVVGPQGERLVPVEEIPAAPGKTTLSAGEFIAELRLPPRSVGGGDAYLRATPRTEMDIAIVGVGVSLVIGADGVCIAARVALGAVAPTAILVPEAGAALVGTRVDDTALDVMEAAARAACRPIGDKRGSAEYRTHMAGVLARRATIIALSRAKGEQA</sequence>
<dbReference type="PANTHER" id="PTHR42659:SF2">
    <property type="entry name" value="XANTHINE DEHYDROGENASE SUBUNIT C-RELATED"/>
    <property type="match status" value="1"/>
</dbReference>
<dbReference type="PROSITE" id="PS51387">
    <property type="entry name" value="FAD_PCMH"/>
    <property type="match status" value="1"/>
</dbReference>
<evidence type="ECO:0000313" key="6">
    <source>
        <dbReference type="Proteomes" id="UP001379235"/>
    </source>
</evidence>
<comment type="caution">
    <text evidence="5">The sequence shown here is derived from an EMBL/GenBank/DDBJ whole genome shotgun (WGS) entry which is preliminary data.</text>
</comment>
<evidence type="ECO:0000256" key="3">
    <source>
        <dbReference type="ARBA" id="ARBA00023002"/>
    </source>
</evidence>
<dbReference type="EMBL" id="JBBHJY010000001">
    <property type="protein sequence ID" value="MEJ6008378.1"/>
    <property type="molecule type" value="Genomic_DNA"/>
</dbReference>
<gene>
    <name evidence="5" type="ORF">WG900_00445</name>
</gene>
<organism evidence="5 6">
    <name type="scientific">Novosphingobium aquae</name>
    <dbReference type="NCBI Taxonomy" id="3133435"/>
    <lineage>
        <taxon>Bacteria</taxon>
        <taxon>Pseudomonadati</taxon>
        <taxon>Pseudomonadota</taxon>
        <taxon>Alphaproteobacteria</taxon>
        <taxon>Sphingomonadales</taxon>
        <taxon>Sphingomonadaceae</taxon>
        <taxon>Novosphingobium</taxon>
    </lineage>
</organism>
<dbReference type="RefSeq" id="WP_339963912.1">
    <property type="nucleotide sequence ID" value="NZ_JBBHJY010000001.1"/>
</dbReference>
<dbReference type="SMART" id="SM01092">
    <property type="entry name" value="CO_deh_flav_C"/>
    <property type="match status" value="1"/>
</dbReference>
<keyword evidence="3" id="KW-0560">Oxidoreductase</keyword>
<dbReference type="InterPro" id="IPR016169">
    <property type="entry name" value="FAD-bd_PCMH_sub2"/>
</dbReference>
<dbReference type="PANTHER" id="PTHR42659">
    <property type="entry name" value="XANTHINE DEHYDROGENASE SUBUNIT C-RELATED"/>
    <property type="match status" value="1"/>
</dbReference>
<dbReference type="InterPro" id="IPR036318">
    <property type="entry name" value="FAD-bd_PCMH-like_sf"/>
</dbReference>
<dbReference type="Pfam" id="PF03450">
    <property type="entry name" value="CO_deh_flav_C"/>
    <property type="match status" value="1"/>
</dbReference>
<dbReference type="InterPro" id="IPR016166">
    <property type="entry name" value="FAD-bd_PCMH"/>
</dbReference>
<reference evidence="5 6" key="1">
    <citation type="submission" date="2024-03" db="EMBL/GenBank/DDBJ databases">
        <authorList>
            <person name="Jo J.-H."/>
        </authorList>
    </citation>
    <scope>NUCLEOTIDE SEQUENCE [LARGE SCALE GENOMIC DNA]</scope>
    <source>
        <strain evidence="5 6">AS3R-12</strain>
    </source>
</reference>
<feature type="domain" description="FAD-binding PCMH-type" evidence="4">
    <location>
        <begin position="1"/>
        <end position="173"/>
    </location>
</feature>
<dbReference type="SUPFAM" id="SSF56176">
    <property type="entry name" value="FAD-binding/transporter-associated domain-like"/>
    <property type="match status" value="1"/>
</dbReference>
<dbReference type="Proteomes" id="UP001379235">
    <property type="component" value="Unassembled WGS sequence"/>
</dbReference>
<evidence type="ECO:0000313" key="5">
    <source>
        <dbReference type="EMBL" id="MEJ6008378.1"/>
    </source>
</evidence>
<dbReference type="InterPro" id="IPR016167">
    <property type="entry name" value="FAD-bd_PCMH_sub1"/>
</dbReference>
<dbReference type="Gene3D" id="3.30.43.10">
    <property type="entry name" value="Uridine Diphospho-n-acetylenolpyruvylglucosamine Reductase, domain 2"/>
    <property type="match status" value="1"/>
</dbReference>
<evidence type="ECO:0000256" key="2">
    <source>
        <dbReference type="ARBA" id="ARBA00022827"/>
    </source>
</evidence>
<dbReference type="Gene3D" id="3.30.390.50">
    <property type="entry name" value="CO dehydrogenase flavoprotein, C-terminal domain"/>
    <property type="match status" value="1"/>
</dbReference>
<keyword evidence="6" id="KW-1185">Reference proteome</keyword>
<dbReference type="InterPro" id="IPR051312">
    <property type="entry name" value="Diverse_Substr_Oxidored"/>
</dbReference>